<evidence type="ECO:0000313" key="11">
    <source>
        <dbReference type="EMBL" id="TKR63118.1"/>
    </source>
</evidence>
<protein>
    <recommendedName>
        <fullName evidence="10">ZP domain-containing protein</fullName>
    </recommendedName>
</protein>
<feature type="signal peptide" evidence="9">
    <location>
        <begin position="1"/>
        <end position="23"/>
    </location>
</feature>
<dbReference type="Pfam" id="PF25057">
    <property type="entry name" value="CUT_N"/>
    <property type="match status" value="1"/>
</dbReference>
<dbReference type="PANTHER" id="PTHR22907">
    <property type="entry name" value="GH04558P"/>
    <property type="match status" value="1"/>
</dbReference>
<reference evidence="11 12" key="2">
    <citation type="journal article" date="2019" name="G3 (Bethesda)">
        <title>Hybrid Assembly of the Genome of the Entomopathogenic Nematode Steinernema carpocapsae Identifies the X-Chromosome.</title>
        <authorList>
            <person name="Serra L."/>
            <person name="Macchietto M."/>
            <person name="Macias-Munoz A."/>
            <person name="McGill C.J."/>
            <person name="Rodriguez I.M."/>
            <person name="Rodriguez B."/>
            <person name="Murad R."/>
            <person name="Mortazavi A."/>
        </authorList>
    </citation>
    <scope>NUCLEOTIDE SEQUENCE [LARGE SCALE GENOMIC DNA]</scope>
    <source>
        <strain evidence="11 12">ALL</strain>
    </source>
</reference>
<dbReference type="EMBL" id="AZBU02000010">
    <property type="protein sequence ID" value="TKR63118.1"/>
    <property type="molecule type" value="Genomic_DNA"/>
</dbReference>
<keyword evidence="5 9" id="KW-0732">Signal</keyword>
<feature type="chain" id="PRO_5020977668" description="ZP domain-containing protein" evidence="9">
    <location>
        <begin position="24"/>
        <end position="365"/>
    </location>
</feature>
<accession>A0A4U5M2Z1</accession>
<proteinExistence type="predicted"/>
<feature type="transmembrane region" description="Helical" evidence="8">
    <location>
        <begin position="337"/>
        <end position="362"/>
    </location>
</feature>
<evidence type="ECO:0000256" key="6">
    <source>
        <dbReference type="ARBA" id="ARBA00022989"/>
    </source>
</evidence>
<dbReference type="SMART" id="SM00241">
    <property type="entry name" value="ZP"/>
    <property type="match status" value="1"/>
</dbReference>
<evidence type="ECO:0000256" key="5">
    <source>
        <dbReference type="ARBA" id="ARBA00022729"/>
    </source>
</evidence>
<dbReference type="Pfam" id="PF25301">
    <property type="entry name" value="CUT_C"/>
    <property type="match status" value="1"/>
</dbReference>
<dbReference type="InterPro" id="IPR051962">
    <property type="entry name" value="Cuticlin"/>
</dbReference>
<evidence type="ECO:0000256" key="2">
    <source>
        <dbReference type="ARBA" id="ARBA00022460"/>
    </source>
</evidence>
<keyword evidence="7 8" id="KW-0472">Membrane</keyword>
<dbReference type="GO" id="GO:0042302">
    <property type="term" value="F:structural constituent of cuticle"/>
    <property type="evidence" value="ECO:0007669"/>
    <property type="project" value="UniProtKB-KW"/>
</dbReference>
<dbReference type="InterPro" id="IPR056953">
    <property type="entry name" value="CUT_N"/>
</dbReference>
<dbReference type="Proteomes" id="UP000298663">
    <property type="component" value="Unassembled WGS sequence"/>
</dbReference>
<evidence type="ECO:0000256" key="4">
    <source>
        <dbReference type="ARBA" id="ARBA00022692"/>
    </source>
</evidence>
<evidence type="ECO:0000256" key="1">
    <source>
        <dbReference type="ARBA" id="ARBA00004251"/>
    </source>
</evidence>
<evidence type="ECO:0000313" key="12">
    <source>
        <dbReference type="Proteomes" id="UP000298663"/>
    </source>
</evidence>
<evidence type="ECO:0000256" key="8">
    <source>
        <dbReference type="SAM" id="Phobius"/>
    </source>
</evidence>
<feature type="domain" description="ZP" evidence="10">
    <location>
        <begin position="37"/>
        <end position="282"/>
    </location>
</feature>
<reference evidence="11 12" key="1">
    <citation type="journal article" date="2015" name="Genome Biol.">
        <title>Comparative genomics of Steinernema reveals deeply conserved gene regulatory networks.</title>
        <authorList>
            <person name="Dillman A.R."/>
            <person name="Macchietto M."/>
            <person name="Porter C.F."/>
            <person name="Rogers A."/>
            <person name="Williams B."/>
            <person name="Antoshechkin I."/>
            <person name="Lee M.M."/>
            <person name="Goodwin Z."/>
            <person name="Lu X."/>
            <person name="Lewis E.E."/>
            <person name="Goodrich-Blair H."/>
            <person name="Stock S.P."/>
            <person name="Adams B.J."/>
            <person name="Sternberg P.W."/>
            <person name="Mortazavi A."/>
        </authorList>
    </citation>
    <scope>NUCLEOTIDE SEQUENCE [LARGE SCALE GENOMIC DNA]</scope>
    <source>
        <strain evidence="11 12">ALL</strain>
    </source>
</reference>
<keyword evidence="6 8" id="KW-1133">Transmembrane helix</keyword>
<keyword evidence="4 8" id="KW-0812">Transmembrane</keyword>
<dbReference type="PANTHER" id="PTHR22907:SF51">
    <property type="entry name" value="CUTICLIN-1"/>
    <property type="match status" value="1"/>
</dbReference>
<evidence type="ECO:0000259" key="10">
    <source>
        <dbReference type="PROSITE" id="PS51034"/>
    </source>
</evidence>
<evidence type="ECO:0000256" key="9">
    <source>
        <dbReference type="SAM" id="SignalP"/>
    </source>
</evidence>
<dbReference type="STRING" id="34508.A0A4U5M2Z1"/>
<keyword evidence="2" id="KW-0193">Cuticle</keyword>
<dbReference type="GO" id="GO:0005886">
    <property type="term" value="C:plasma membrane"/>
    <property type="evidence" value="ECO:0007669"/>
    <property type="project" value="UniProtKB-SubCell"/>
</dbReference>
<name>A0A4U5M2Z1_STECR</name>
<dbReference type="InterPro" id="IPR001507">
    <property type="entry name" value="ZP_dom"/>
</dbReference>
<dbReference type="PROSITE" id="PS51034">
    <property type="entry name" value="ZP_2"/>
    <property type="match status" value="1"/>
</dbReference>
<dbReference type="AlphaFoldDB" id="A0A4U5M2Z1"/>
<gene>
    <name evidence="11" type="ORF">L596_026991</name>
</gene>
<dbReference type="InterPro" id="IPR057475">
    <property type="entry name" value="CUT_C"/>
</dbReference>
<evidence type="ECO:0000256" key="7">
    <source>
        <dbReference type="ARBA" id="ARBA00023136"/>
    </source>
</evidence>
<organism evidence="11 12">
    <name type="scientific">Steinernema carpocapsae</name>
    <name type="common">Entomopathogenic nematode</name>
    <dbReference type="NCBI Taxonomy" id="34508"/>
    <lineage>
        <taxon>Eukaryota</taxon>
        <taxon>Metazoa</taxon>
        <taxon>Ecdysozoa</taxon>
        <taxon>Nematoda</taxon>
        <taxon>Chromadorea</taxon>
        <taxon>Rhabditida</taxon>
        <taxon>Tylenchina</taxon>
        <taxon>Panagrolaimomorpha</taxon>
        <taxon>Strongyloidoidea</taxon>
        <taxon>Steinernematidae</taxon>
        <taxon>Steinernema</taxon>
    </lineage>
</organism>
<keyword evidence="3" id="KW-1003">Cell membrane</keyword>
<sequence length="365" mass="40739">MGRLRFQSWLVGLLVLVTAVVRAIPVDNNVDGEPEITCGADAIEINFKTTNPFNGRLYVKGRYDQGDCRNEQVGRKFTGITLSFEICGVMRLRSLNPRGIFASTTIVISFHPFFVTKVDRVYKIQCFYMEADKTVRNQLDVSEMTTAMVTHNVPMPVCRYDILDGGPQGQPVKFATIGQQVYHQWKCDSETTNTFCMKVHSCKVDDERGVAVPMLDEEGCSLDKYVLSNLEYPEDLTAGQEAHVFKFADRPALFFQCQIAITLKEVGAECPRPECKAPPRKKRTIDGPPMELFFDNSVDVVSQTIEAIETFYEAPATSQLDADSLSPRLNHIPSHCFGVFSFGVVLLSLAAILLGAISLILLKRT</sequence>
<comment type="caution">
    <text evidence="11">The sequence shown here is derived from an EMBL/GenBank/DDBJ whole genome shotgun (WGS) entry which is preliminary data.</text>
</comment>
<keyword evidence="12" id="KW-1185">Reference proteome</keyword>
<comment type="subcellular location">
    <subcellularLocation>
        <location evidence="1">Cell membrane</location>
        <topology evidence="1">Single-pass type I membrane protein</topology>
    </subcellularLocation>
</comment>
<evidence type="ECO:0000256" key="3">
    <source>
        <dbReference type="ARBA" id="ARBA00022475"/>
    </source>
</evidence>
<dbReference type="OrthoDB" id="6139674at2759"/>